<proteinExistence type="predicted"/>
<dbReference type="Pfam" id="PF08891">
    <property type="entry name" value="YfcL"/>
    <property type="match status" value="1"/>
</dbReference>
<dbReference type="InterPro" id="IPR014987">
    <property type="entry name" value="UPF_YfcL"/>
</dbReference>
<organism evidence="1 2">
    <name type="scientific">Salinicola corii</name>
    <dbReference type="NCBI Taxonomy" id="2606937"/>
    <lineage>
        <taxon>Bacteria</taxon>
        <taxon>Pseudomonadati</taxon>
        <taxon>Pseudomonadota</taxon>
        <taxon>Gammaproteobacteria</taxon>
        <taxon>Oceanospirillales</taxon>
        <taxon>Halomonadaceae</taxon>
        <taxon>Salinicola</taxon>
    </lineage>
</organism>
<accession>A0A640WGC0</accession>
<dbReference type="Proteomes" id="UP000466024">
    <property type="component" value="Unassembled WGS sequence"/>
</dbReference>
<name>A0A640WGC0_9GAMM</name>
<evidence type="ECO:0000313" key="2">
    <source>
        <dbReference type="Proteomes" id="UP000466024"/>
    </source>
</evidence>
<reference evidence="1 2" key="1">
    <citation type="submission" date="2019-08" db="EMBL/GenBank/DDBJ databases">
        <title>Bioinformatics analysis of the strain L3 and L5.</title>
        <authorList>
            <person name="Li X."/>
        </authorList>
    </citation>
    <scope>NUCLEOTIDE SEQUENCE [LARGE SCALE GENOMIC DNA]</scope>
    <source>
        <strain evidence="1 2">L3</strain>
    </source>
</reference>
<evidence type="ECO:0000313" key="1">
    <source>
        <dbReference type="EMBL" id="KAA0019321.1"/>
    </source>
</evidence>
<dbReference type="AlphaFoldDB" id="A0A640WGC0"/>
<dbReference type="EMBL" id="VTPX01000003">
    <property type="protein sequence ID" value="KAA0019321.1"/>
    <property type="molecule type" value="Genomic_DNA"/>
</dbReference>
<protein>
    <submittedName>
        <fullName evidence="1">YfcL family protein</fullName>
    </submittedName>
</protein>
<sequence length="109" mass="12084">MLALPGSHSGLKNAMSDPFAQRAKAVQQTLLAMEQSADDSELFALGYMIPQIGLVQEMAEYDPADVEAEDFDATYWQWLESTFAQDNMSEADREQIAGLWQTAAARAEH</sequence>
<comment type="caution">
    <text evidence="1">The sequence shown here is derived from an EMBL/GenBank/DDBJ whole genome shotgun (WGS) entry which is preliminary data.</text>
</comment>
<keyword evidence="2" id="KW-1185">Reference proteome</keyword>
<gene>
    <name evidence="1" type="ORF">F0A16_08325</name>
</gene>